<keyword evidence="2" id="KW-0560">Oxidoreductase</keyword>
<dbReference type="EMBL" id="CP108482">
    <property type="protein sequence ID" value="WUS54201.1"/>
    <property type="molecule type" value="Genomic_DNA"/>
</dbReference>
<name>A0ABZ1W067_9ACTN</name>
<evidence type="ECO:0000313" key="4">
    <source>
        <dbReference type="Proteomes" id="UP001432014"/>
    </source>
</evidence>
<dbReference type="PANTHER" id="PTHR43477">
    <property type="entry name" value="DIHYDROANTICAPSIN 7-DEHYDROGENASE"/>
    <property type="match status" value="1"/>
</dbReference>
<dbReference type="InterPro" id="IPR036291">
    <property type="entry name" value="NAD(P)-bd_dom_sf"/>
</dbReference>
<evidence type="ECO:0000256" key="1">
    <source>
        <dbReference type="ARBA" id="ARBA00006484"/>
    </source>
</evidence>
<organism evidence="3 4">
    <name type="scientific">Kitasatospora herbaricolor</name>
    <dbReference type="NCBI Taxonomy" id="68217"/>
    <lineage>
        <taxon>Bacteria</taxon>
        <taxon>Bacillati</taxon>
        <taxon>Actinomycetota</taxon>
        <taxon>Actinomycetes</taxon>
        <taxon>Kitasatosporales</taxon>
        <taxon>Streptomycetaceae</taxon>
        <taxon>Kitasatospora</taxon>
    </lineage>
</organism>
<dbReference type="SUPFAM" id="SSF51735">
    <property type="entry name" value="NAD(P)-binding Rossmann-fold domains"/>
    <property type="match status" value="1"/>
</dbReference>
<evidence type="ECO:0000313" key="3">
    <source>
        <dbReference type="EMBL" id="WUS54201.1"/>
    </source>
</evidence>
<keyword evidence="4" id="KW-1185">Reference proteome</keyword>
<evidence type="ECO:0000256" key="2">
    <source>
        <dbReference type="ARBA" id="ARBA00023002"/>
    </source>
</evidence>
<dbReference type="InterPro" id="IPR051122">
    <property type="entry name" value="SDR_DHRS6-like"/>
</dbReference>
<accession>A0ABZ1W067</accession>
<protein>
    <submittedName>
        <fullName evidence="3">SDR family oxidoreductase</fullName>
    </submittedName>
</protein>
<dbReference type="InterPro" id="IPR002347">
    <property type="entry name" value="SDR_fam"/>
</dbReference>
<dbReference type="CDD" id="cd05233">
    <property type="entry name" value="SDR_c"/>
    <property type="match status" value="1"/>
</dbReference>
<dbReference type="RefSeq" id="WP_329492817.1">
    <property type="nucleotide sequence ID" value="NZ_CP108460.1"/>
</dbReference>
<comment type="similarity">
    <text evidence="1">Belongs to the short-chain dehydrogenases/reductases (SDR) family.</text>
</comment>
<gene>
    <name evidence="3" type="ORF">OG469_01010</name>
</gene>
<proteinExistence type="inferred from homology"/>
<dbReference type="Proteomes" id="UP001432014">
    <property type="component" value="Chromosome"/>
</dbReference>
<dbReference type="PANTHER" id="PTHR43477:SF1">
    <property type="entry name" value="DIHYDROANTICAPSIN 7-DEHYDROGENASE"/>
    <property type="match status" value="1"/>
</dbReference>
<reference evidence="3 4" key="1">
    <citation type="submission" date="2022-10" db="EMBL/GenBank/DDBJ databases">
        <title>The complete genomes of actinobacterial strains from the NBC collection.</title>
        <authorList>
            <person name="Joergensen T.S."/>
            <person name="Alvarez Arevalo M."/>
            <person name="Sterndorff E.B."/>
            <person name="Faurdal D."/>
            <person name="Vuksanovic O."/>
            <person name="Mourched A.-S."/>
            <person name="Charusanti P."/>
            <person name="Shaw S."/>
            <person name="Blin K."/>
            <person name="Weber T."/>
        </authorList>
    </citation>
    <scope>NUCLEOTIDE SEQUENCE [LARGE SCALE GENOMIC DNA]</scope>
    <source>
        <strain evidence="3 4">NBC_01247</strain>
    </source>
</reference>
<dbReference type="Pfam" id="PF00106">
    <property type="entry name" value="adh_short"/>
    <property type="match status" value="1"/>
</dbReference>
<dbReference type="Gene3D" id="3.40.50.720">
    <property type="entry name" value="NAD(P)-binding Rossmann-like Domain"/>
    <property type="match status" value="1"/>
</dbReference>
<sequence length="248" mass="25747">MSDLSGRTTIVVGASRGLGHGIAAAFAEAGAPVVAVSRTAGEFAAPANGEGGIRVELADAGDASVAGRLLDLHEPANVILVAGANPHMRPLQHHTWESFSANWESDVRITFHWLREILLTPLRPGARVVVVSSGAALAGSPLSGGYAGAKATQRFITGYAQDEAQRAGLDITFSTVLPRMTPVTELGRSAARAYAARNGQSQEEYLQQMGPVLTPEIAGNAMVDLVRSQATEVAPGYLLTGAGLKKLG</sequence>